<dbReference type="Pfam" id="PF00391">
    <property type="entry name" value="PEP-utilizers"/>
    <property type="match status" value="1"/>
</dbReference>
<dbReference type="STRING" id="1121420.SAMN02746098_02819"/>
<keyword evidence="3" id="KW-1185">Reference proteome</keyword>
<dbReference type="GO" id="GO:0016772">
    <property type="term" value="F:transferase activity, transferring phosphorus-containing groups"/>
    <property type="evidence" value="ECO:0007669"/>
    <property type="project" value="InterPro"/>
</dbReference>
<dbReference type="RefSeq" id="WP_143187618.1">
    <property type="nucleotide sequence ID" value="NZ_FQXJ01000009.1"/>
</dbReference>
<accession>A0A1M5Z0K5</accession>
<dbReference type="PANTHER" id="PTHR43615">
    <property type="entry name" value="PHOSPHOENOLPYRUVATE SYNTHASE-RELATED"/>
    <property type="match status" value="1"/>
</dbReference>
<dbReference type="AlphaFoldDB" id="A0A1M5Z0K5"/>
<dbReference type="Proteomes" id="UP000183954">
    <property type="component" value="Unassembled WGS sequence"/>
</dbReference>
<evidence type="ECO:0000259" key="1">
    <source>
        <dbReference type="Pfam" id="PF00391"/>
    </source>
</evidence>
<evidence type="ECO:0000313" key="3">
    <source>
        <dbReference type="Proteomes" id="UP000183954"/>
    </source>
</evidence>
<dbReference type="EMBL" id="FQXJ01000009">
    <property type="protein sequence ID" value="SHI17720.1"/>
    <property type="molecule type" value="Genomic_DNA"/>
</dbReference>
<dbReference type="SUPFAM" id="SSF52009">
    <property type="entry name" value="Phosphohistidine domain"/>
    <property type="match status" value="1"/>
</dbReference>
<dbReference type="InterPro" id="IPR051549">
    <property type="entry name" value="PEP_Utilizing_Enz"/>
</dbReference>
<sequence>MTSENQVHAVEWLVKKAYRKDDEARLWFHDDVHNNPPSTPMGASVLHWPRGTQAAAEWIAYPYSRGFDYVLYDGRIYPGVLPILDPEEIKPKKPMFEQKLRKALDTWPEFYAEGVKEWTNMLSYLRGINKRSLPLDRLLLILRDAIKISKRSWELHFIYLYPSIFAYTTFEGICKEFNIEEKDMRIFLQGFETKMFEIDRAMWRLAAIAQEMNLTDVFDQAEKVSGDLKRSIDEVERTEKSNTVKRLMTEFELGKVWWEQFEHFLEQYGGRTSVAIFDVYYPTWKEDPYPAISTIKTYIQKGGFDFEEHNAKIVAERDKFIEAAVARIPENDKARFLGALKHAQYTYPFKEDHHFYFEQWTYSELRYVIQECGYRLMKFGMIDTPEDVCFLTVTELDDVLADIILNKFLGVQEHGLRIPAMVQNRKQVWQDLHEVKNPAFIGTIPVGRVDDPLLIKIWGLTDEVIRGNANTKDRVAGRFEGFPGATGVVEGIARVIMGYEDFSDVLQPDDVLVAPFTTPAWTPLFSKIKGVVTDSGGMLAHAAICAREYNIPAVVGTITRGVRVTEHIRTGQRIRIDGTNGVVEVIEE</sequence>
<proteinExistence type="predicted"/>
<feature type="domain" description="PEP-utilising enzyme mobile" evidence="1">
    <location>
        <begin position="507"/>
        <end position="581"/>
    </location>
</feature>
<dbReference type="InterPro" id="IPR008279">
    <property type="entry name" value="PEP-util_enz_mobile_dom"/>
</dbReference>
<dbReference type="OrthoDB" id="9765468at2"/>
<evidence type="ECO:0000313" key="2">
    <source>
        <dbReference type="EMBL" id="SHI17720.1"/>
    </source>
</evidence>
<dbReference type="Gene3D" id="3.50.30.10">
    <property type="entry name" value="Phosphohistidine domain"/>
    <property type="match status" value="1"/>
</dbReference>
<organism evidence="2 3">
    <name type="scientific">Desulfosporosinus lacus DSM 15449</name>
    <dbReference type="NCBI Taxonomy" id="1121420"/>
    <lineage>
        <taxon>Bacteria</taxon>
        <taxon>Bacillati</taxon>
        <taxon>Bacillota</taxon>
        <taxon>Clostridia</taxon>
        <taxon>Eubacteriales</taxon>
        <taxon>Desulfitobacteriaceae</taxon>
        <taxon>Desulfosporosinus</taxon>
    </lineage>
</organism>
<dbReference type="InterPro" id="IPR036637">
    <property type="entry name" value="Phosphohistidine_dom_sf"/>
</dbReference>
<reference evidence="3" key="1">
    <citation type="submission" date="2016-11" db="EMBL/GenBank/DDBJ databases">
        <authorList>
            <person name="Varghese N."/>
            <person name="Submissions S."/>
        </authorList>
    </citation>
    <scope>NUCLEOTIDE SEQUENCE [LARGE SCALE GENOMIC DNA]</scope>
    <source>
        <strain evidence="3">DSM 15449</strain>
    </source>
</reference>
<dbReference type="PANTHER" id="PTHR43615:SF1">
    <property type="entry name" value="PPDK_N DOMAIN-CONTAINING PROTEIN"/>
    <property type="match status" value="1"/>
</dbReference>
<gene>
    <name evidence="2" type="ORF">SAMN02746098_02819</name>
</gene>
<name>A0A1M5Z0K5_9FIRM</name>
<protein>
    <submittedName>
        <fullName evidence="2">PEP-utilising enzyme, mobile domain</fullName>
    </submittedName>
</protein>